<dbReference type="Pfam" id="PF01395">
    <property type="entry name" value="PBP_GOBP"/>
    <property type="match status" value="1"/>
</dbReference>
<evidence type="ECO:0000256" key="1">
    <source>
        <dbReference type="ARBA" id="ARBA00022729"/>
    </source>
</evidence>
<keyword evidence="1 2" id="KW-0732">Signal</keyword>
<name>M4VV00_9HYME</name>
<dbReference type="AlphaFoldDB" id="M4VV00"/>
<dbReference type="InterPro" id="IPR006170">
    <property type="entry name" value="PBP/GOBP"/>
</dbReference>
<dbReference type="GO" id="GO:0007608">
    <property type="term" value="P:sensory perception of smell"/>
    <property type="evidence" value="ECO:0007669"/>
    <property type="project" value="TreeGrafter"/>
</dbReference>
<dbReference type="SUPFAM" id="SSF47565">
    <property type="entry name" value="Insect pheromone/odorant-binding proteins"/>
    <property type="match status" value="1"/>
</dbReference>
<feature type="signal peptide" evidence="2">
    <location>
        <begin position="1"/>
        <end position="19"/>
    </location>
</feature>
<accession>M4VV00</accession>
<organism evidence="3">
    <name type="scientific">Osmia cornuta</name>
    <dbReference type="NCBI Taxonomy" id="185587"/>
    <lineage>
        <taxon>Eukaryota</taxon>
        <taxon>Metazoa</taxon>
        <taxon>Ecdysozoa</taxon>
        <taxon>Arthropoda</taxon>
        <taxon>Hexapoda</taxon>
        <taxon>Insecta</taxon>
        <taxon>Pterygota</taxon>
        <taxon>Neoptera</taxon>
        <taxon>Endopterygota</taxon>
        <taxon>Hymenoptera</taxon>
        <taxon>Apocrita</taxon>
        <taxon>Aculeata</taxon>
        <taxon>Apoidea</taxon>
        <taxon>Anthophila</taxon>
        <taxon>Megachilidae</taxon>
        <taxon>Megachilinae</taxon>
        <taxon>Osmia</taxon>
    </lineage>
</organism>
<protein>
    <submittedName>
        <fullName evidence="3">Odorant-binding protein 4</fullName>
    </submittedName>
</protein>
<dbReference type="SMART" id="SM00708">
    <property type="entry name" value="PhBP"/>
    <property type="match status" value="1"/>
</dbReference>
<dbReference type="PANTHER" id="PTHR11857">
    <property type="entry name" value="ODORANT BINDING PROTEIN-RELATED"/>
    <property type="match status" value="1"/>
</dbReference>
<evidence type="ECO:0000313" key="3">
    <source>
        <dbReference type="EMBL" id="AGI05203.1"/>
    </source>
</evidence>
<feature type="chain" id="PRO_5004060505" evidence="2">
    <location>
        <begin position="20"/>
        <end position="137"/>
    </location>
</feature>
<evidence type="ECO:0000256" key="2">
    <source>
        <dbReference type="SAM" id="SignalP"/>
    </source>
</evidence>
<dbReference type="InterPro" id="IPR036728">
    <property type="entry name" value="PBP_GOBP_sf"/>
</dbReference>
<sequence>MKYLLVISCLLLVTDVIRADEDIIKVLEEFVKPCAQENKIMPEELSKFNDNELEGEDRARFGCMKACMMKLTGVVVDNEIQEDKFREIMTKINDEDPDKITAKVEIAKACFEEVKENTDECELAYTFIRCIDLKTPA</sequence>
<dbReference type="CDD" id="cd23992">
    <property type="entry name" value="PBP_GOBP"/>
    <property type="match status" value="1"/>
</dbReference>
<dbReference type="Gene3D" id="1.10.238.20">
    <property type="entry name" value="Pheromone/general odorant binding protein domain"/>
    <property type="match status" value="1"/>
</dbReference>
<reference evidence="3" key="1">
    <citation type="journal article" date="2013" name="Cell. Mol. Life Sci.">
        <title>Odorant-binding proteins and olfactory coding in the solitary bee Osmia cornuta.</title>
        <authorList>
            <person name="Yin X.W."/>
            <person name="Iovinella I."/>
            <person name="Marangoni R."/>
            <person name="Cattonaro F."/>
            <person name="Flamini G."/>
            <person name="Sagona S."/>
            <person name="Zhang L."/>
            <person name="Pelosi P."/>
            <person name="Felicioli A."/>
        </authorList>
    </citation>
    <scope>NUCLEOTIDE SEQUENCE</scope>
    <source>
        <tissue evidence="3">Antennae</tissue>
    </source>
</reference>
<dbReference type="EMBL" id="KC464552">
    <property type="protein sequence ID" value="AGI05203.1"/>
    <property type="molecule type" value="mRNA"/>
</dbReference>
<proteinExistence type="evidence at transcript level"/>
<dbReference type="GO" id="GO:0005549">
    <property type="term" value="F:odorant binding"/>
    <property type="evidence" value="ECO:0007669"/>
    <property type="project" value="InterPro"/>
</dbReference>
<dbReference type="GO" id="GO:0005615">
    <property type="term" value="C:extracellular space"/>
    <property type="evidence" value="ECO:0007669"/>
    <property type="project" value="TreeGrafter"/>
</dbReference>